<sequence>MPSYSEPPTPIHEVDFYCTQLETSSCDDINNLKPLGKSRVLASARYNCLKTKREEISRFLKDHANENLEDYIRFHDVCLTVILVCGKESAYEVCKNLATHGPFRSYLLKSLEKSVLKELELLEMPIIHQLLMNMPNEIHLDAILSDSLYLSSLMPPLALKTEFTRLYRERRYSLLVFYAEALSPCRNMCSNSVIKALHSGRGLVLSHVCTRYNLK</sequence>
<protein>
    <submittedName>
        <fullName evidence="1">Uncharacterized protein</fullName>
    </submittedName>
</protein>
<dbReference type="EMBL" id="KZ346092">
    <property type="protein sequence ID" value="PIO70996.1"/>
    <property type="molecule type" value="Genomic_DNA"/>
</dbReference>
<proteinExistence type="predicted"/>
<reference evidence="1 2" key="1">
    <citation type="submission" date="2015-09" db="EMBL/GenBank/DDBJ databases">
        <title>Draft genome of the parasitic nematode Teladorsagia circumcincta isolate WARC Sus (inbred).</title>
        <authorList>
            <person name="Mitreva M."/>
        </authorList>
    </citation>
    <scope>NUCLEOTIDE SEQUENCE [LARGE SCALE GENOMIC DNA]</scope>
    <source>
        <strain evidence="1 2">S</strain>
    </source>
</reference>
<name>A0A2G9ULH3_TELCI</name>
<dbReference type="OrthoDB" id="206700at2759"/>
<accession>A0A2G9ULH3</accession>
<organism evidence="1 2">
    <name type="scientific">Teladorsagia circumcincta</name>
    <name type="common">Brown stomach worm</name>
    <name type="synonym">Ostertagia circumcincta</name>
    <dbReference type="NCBI Taxonomy" id="45464"/>
    <lineage>
        <taxon>Eukaryota</taxon>
        <taxon>Metazoa</taxon>
        <taxon>Ecdysozoa</taxon>
        <taxon>Nematoda</taxon>
        <taxon>Chromadorea</taxon>
        <taxon>Rhabditida</taxon>
        <taxon>Rhabditina</taxon>
        <taxon>Rhabditomorpha</taxon>
        <taxon>Strongyloidea</taxon>
        <taxon>Trichostrongylidae</taxon>
        <taxon>Teladorsagia</taxon>
    </lineage>
</organism>
<gene>
    <name evidence="1" type="ORF">TELCIR_07119</name>
</gene>
<keyword evidence="2" id="KW-1185">Reference proteome</keyword>
<evidence type="ECO:0000313" key="2">
    <source>
        <dbReference type="Proteomes" id="UP000230423"/>
    </source>
</evidence>
<dbReference type="AlphaFoldDB" id="A0A2G9ULH3"/>
<dbReference type="Proteomes" id="UP000230423">
    <property type="component" value="Unassembled WGS sequence"/>
</dbReference>
<evidence type="ECO:0000313" key="1">
    <source>
        <dbReference type="EMBL" id="PIO70996.1"/>
    </source>
</evidence>